<keyword evidence="4" id="KW-1185">Reference proteome</keyword>
<evidence type="ECO:0000259" key="2">
    <source>
        <dbReference type="PROSITE" id="PS51038"/>
    </source>
</evidence>
<evidence type="ECO:0000256" key="1">
    <source>
        <dbReference type="SAM" id="MobiDB-lite"/>
    </source>
</evidence>
<dbReference type="OMA" id="SIMHHIR"/>
<reference evidence="3 4" key="1">
    <citation type="journal article" date="2007" name="Science">
        <title>The Chlamydomonas genome reveals the evolution of key animal and plant functions.</title>
        <authorList>
            <person name="Merchant S.S."/>
            <person name="Prochnik S.E."/>
            <person name="Vallon O."/>
            <person name="Harris E.H."/>
            <person name="Karpowicz S.J."/>
            <person name="Witman G.B."/>
            <person name="Terry A."/>
            <person name="Salamov A."/>
            <person name="Fritz-Laylin L.K."/>
            <person name="Marechal-Drouard L."/>
            <person name="Marshall W.F."/>
            <person name="Qu L.H."/>
            <person name="Nelson D.R."/>
            <person name="Sanderfoot A.A."/>
            <person name="Spalding M.H."/>
            <person name="Kapitonov V.V."/>
            <person name="Ren Q."/>
            <person name="Ferris P."/>
            <person name="Lindquist E."/>
            <person name="Shapiro H."/>
            <person name="Lucas S.M."/>
            <person name="Grimwood J."/>
            <person name="Schmutz J."/>
            <person name="Cardol P."/>
            <person name="Cerutti H."/>
            <person name="Chanfreau G."/>
            <person name="Chen C.L."/>
            <person name="Cognat V."/>
            <person name="Croft M.T."/>
            <person name="Dent R."/>
            <person name="Dutcher S."/>
            <person name="Fernandez E."/>
            <person name="Fukuzawa H."/>
            <person name="Gonzalez-Ballester D."/>
            <person name="Gonzalez-Halphen D."/>
            <person name="Hallmann A."/>
            <person name="Hanikenne M."/>
            <person name="Hippler M."/>
            <person name="Inwood W."/>
            <person name="Jabbari K."/>
            <person name="Kalanon M."/>
            <person name="Kuras R."/>
            <person name="Lefebvre P.A."/>
            <person name="Lemaire S.D."/>
            <person name="Lobanov A.V."/>
            <person name="Lohr M."/>
            <person name="Manuell A."/>
            <person name="Meier I."/>
            <person name="Mets L."/>
            <person name="Mittag M."/>
            <person name="Mittelmeier T."/>
            <person name="Moroney J.V."/>
            <person name="Moseley J."/>
            <person name="Napoli C."/>
            <person name="Nedelcu A.M."/>
            <person name="Niyogi K."/>
            <person name="Novoselov S.V."/>
            <person name="Paulsen I.T."/>
            <person name="Pazour G."/>
            <person name="Purton S."/>
            <person name="Ral J.P."/>
            <person name="Riano-Pachon D.M."/>
            <person name="Riekhof W."/>
            <person name="Rymarquis L."/>
            <person name="Schroda M."/>
            <person name="Stern D."/>
            <person name="Umen J."/>
            <person name="Willows R."/>
            <person name="Wilson N."/>
            <person name="Zimmer S.L."/>
            <person name="Allmer J."/>
            <person name="Balk J."/>
            <person name="Bisova K."/>
            <person name="Chen C.J."/>
            <person name="Elias M."/>
            <person name="Gendler K."/>
            <person name="Hauser C."/>
            <person name="Lamb M.R."/>
            <person name="Ledford H."/>
            <person name="Long J.C."/>
            <person name="Minagawa J."/>
            <person name="Page M.D."/>
            <person name="Pan J."/>
            <person name="Pootakham W."/>
            <person name="Roje S."/>
            <person name="Rose A."/>
            <person name="Stahlberg E."/>
            <person name="Terauchi A.M."/>
            <person name="Yang P."/>
            <person name="Ball S."/>
            <person name="Bowler C."/>
            <person name="Dieckmann C.L."/>
            <person name="Gladyshev V.N."/>
            <person name="Green P."/>
            <person name="Jorgensen R."/>
            <person name="Mayfield S."/>
            <person name="Mueller-Roeber B."/>
            <person name="Rajamani S."/>
            <person name="Sayre R.T."/>
            <person name="Brokstein P."/>
            <person name="Dubchak I."/>
            <person name="Goodstein D."/>
            <person name="Hornick L."/>
            <person name="Huang Y.W."/>
            <person name="Jhaveri J."/>
            <person name="Luo Y."/>
            <person name="Martinez D."/>
            <person name="Ngau W.C."/>
            <person name="Otillar B."/>
            <person name="Poliakov A."/>
            <person name="Porter A."/>
            <person name="Szajkowski L."/>
            <person name="Werner G."/>
            <person name="Zhou K."/>
            <person name="Grigoriev I.V."/>
            <person name="Rokhsar D.S."/>
            <person name="Grossman A.R."/>
        </authorList>
    </citation>
    <scope>NUCLEOTIDE SEQUENCE [LARGE SCALE GENOMIC DNA]</scope>
    <source>
        <strain evidence="4">CC-503</strain>
    </source>
</reference>
<dbReference type="ExpressionAtlas" id="A0A2K3CP41">
    <property type="expression patterns" value="baseline"/>
</dbReference>
<evidence type="ECO:0000313" key="4">
    <source>
        <dbReference type="Proteomes" id="UP000006906"/>
    </source>
</evidence>
<dbReference type="KEGG" id="cre:CHLRE_17g703550v5"/>
<feature type="region of interest" description="Disordered" evidence="1">
    <location>
        <begin position="1"/>
        <end position="31"/>
    </location>
</feature>
<feature type="compositionally biased region" description="Basic and acidic residues" evidence="1">
    <location>
        <begin position="1"/>
        <end position="13"/>
    </location>
</feature>
<dbReference type="GO" id="GO:0003682">
    <property type="term" value="F:chromatin binding"/>
    <property type="evidence" value="ECO:0007669"/>
    <property type="project" value="InterPro"/>
</dbReference>
<dbReference type="Gramene" id="PNW70049">
    <property type="protein sequence ID" value="PNW70049"/>
    <property type="gene ID" value="CHLRE_17g703550v5"/>
</dbReference>
<name>A0A2K3CP41_CHLRE</name>
<feature type="domain" description="BAH" evidence="2">
    <location>
        <begin position="51"/>
        <end position="218"/>
    </location>
</feature>
<dbReference type="PROSITE" id="PS51038">
    <property type="entry name" value="BAH"/>
    <property type="match status" value="1"/>
</dbReference>
<proteinExistence type="predicted"/>
<sequence>MTKSNEGDNKPSAEDEEEQRSQRVTVKQRDPITGVPTVVEVEGMYIGGQAFSVQRNDTVMLYSEEGLPYIGVVLDFDEAEDEGRPGEMEVQARTCWLYRTRDLKGAAKLAMEEEPAVTRRAVLSEAKAGGDKGTLQEVFMSNHANHVFAASIMHHIRVWCLPDGRLEPLLLPAGAAGGGPPPGASAASGPAVSRGVLLPGFVARRMYQTSKARLLPLGKVGPAVAKKELEPWVGEMVSELLRRTQAHLPAAMADWVRRCGERQARYE</sequence>
<dbReference type="InterPro" id="IPR001025">
    <property type="entry name" value="BAH_dom"/>
</dbReference>
<dbReference type="OrthoDB" id="537614at2759"/>
<dbReference type="PaxDb" id="3055-EDP04692"/>
<dbReference type="GeneID" id="5717257"/>
<protein>
    <recommendedName>
        <fullName evidence="2">BAH domain-containing protein</fullName>
    </recommendedName>
</protein>
<dbReference type="EMBL" id="CM008978">
    <property type="protein sequence ID" value="PNW70049.1"/>
    <property type="molecule type" value="Genomic_DNA"/>
</dbReference>
<gene>
    <name evidence="3" type="ORF">CHLRE_17g703550v5</name>
</gene>
<accession>A0A2K3CP41</accession>
<dbReference type="InterPro" id="IPR043151">
    <property type="entry name" value="BAH_sf"/>
</dbReference>
<dbReference type="AlphaFoldDB" id="A0A2K3CP41"/>
<evidence type="ECO:0000313" key="3">
    <source>
        <dbReference type="EMBL" id="PNW70049.1"/>
    </source>
</evidence>
<dbReference type="Proteomes" id="UP000006906">
    <property type="component" value="Chromosome 17"/>
</dbReference>
<dbReference type="RefSeq" id="XP_001691584.2">
    <property type="nucleotide sequence ID" value="XM_001691532.2"/>
</dbReference>
<dbReference type="Gene3D" id="2.30.30.490">
    <property type="match status" value="1"/>
</dbReference>
<dbReference type="InParanoid" id="A0A2K3CP41"/>
<organism evidence="3 4">
    <name type="scientific">Chlamydomonas reinhardtii</name>
    <name type="common">Chlamydomonas smithii</name>
    <dbReference type="NCBI Taxonomy" id="3055"/>
    <lineage>
        <taxon>Eukaryota</taxon>
        <taxon>Viridiplantae</taxon>
        <taxon>Chlorophyta</taxon>
        <taxon>core chlorophytes</taxon>
        <taxon>Chlorophyceae</taxon>
        <taxon>CS clade</taxon>
        <taxon>Chlamydomonadales</taxon>
        <taxon>Chlamydomonadaceae</taxon>
        <taxon>Chlamydomonas</taxon>
    </lineage>
</organism>